<evidence type="ECO:0000313" key="3">
    <source>
        <dbReference type="Proteomes" id="UP001642409"/>
    </source>
</evidence>
<dbReference type="EMBL" id="CAXDID020000076">
    <property type="protein sequence ID" value="CAL6016491.1"/>
    <property type="molecule type" value="Genomic_DNA"/>
</dbReference>
<reference evidence="2 3" key="2">
    <citation type="submission" date="2024-07" db="EMBL/GenBank/DDBJ databases">
        <authorList>
            <person name="Akdeniz Z."/>
        </authorList>
    </citation>
    <scope>NUCLEOTIDE SEQUENCE [LARGE SCALE GENOMIC DNA]</scope>
</reference>
<dbReference type="Proteomes" id="UP001642409">
    <property type="component" value="Unassembled WGS sequence"/>
</dbReference>
<organism evidence="1">
    <name type="scientific">Hexamita inflata</name>
    <dbReference type="NCBI Taxonomy" id="28002"/>
    <lineage>
        <taxon>Eukaryota</taxon>
        <taxon>Metamonada</taxon>
        <taxon>Diplomonadida</taxon>
        <taxon>Hexamitidae</taxon>
        <taxon>Hexamitinae</taxon>
        <taxon>Hexamita</taxon>
    </lineage>
</organism>
<comment type="caution">
    <text evidence="1">The sequence shown here is derived from an EMBL/GenBank/DDBJ whole genome shotgun (WGS) entry which is preliminary data.</text>
</comment>
<evidence type="ECO:0000313" key="2">
    <source>
        <dbReference type="EMBL" id="CAL6016491.1"/>
    </source>
</evidence>
<proteinExistence type="predicted"/>
<dbReference type="AlphaFoldDB" id="A0AA86QNA9"/>
<reference evidence="1" key="1">
    <citation type="submission" date="2023-06" db="EMBL/GenBank/DDBJ databases">
        <authorList>
            <person name="Kurt Z."/>
        </authorList>
    </citation>
    <scope>NUCLEOTIDE SEQUENCE</scope>
</reference>
<gene>
    <name evidence="2" type="ORF">HINF_LOCUS25534</name>
    <name evidence="1" type="ORF">HINF_LOCUS46421</name>
</gene>
<keyword evidence="3" id="KW-1185">Reference proteome</keyword>
<evidence type="ECO:0000313" key="1">
    <source>
        <dbReference type="EMBL" id="CAI9958776.1"/>
    </source>
</evidence>
<accession>A0AA86QNA9</accession>
<protein>
    <submittedName>
        <fullName evidence="2">Hypothetical_protein</fullName>
    </submittedName>
</protein>
<name>A0AA86QNA9_9EUKA</name>
<sequence length="189" mass="20489">MQKAKDMSIQAVAAAATSAVMQNVSNISISNRFIIPTVKCESKPTVIPFVKIAQNVVVDQISGLIPQHQPSFIQSAVGLVSESIVSNTLNTISTSILTRTAPSPFTLFTDIAEDSVKNAVYNYGRQRTDYKRPVNNFVWGVAAGAVSEAVTAKIENRKPEMAKRGFQTGISKLVYGEVTNALRGKQEQK</sequence>
<dbReference type="EMBL" id="CATOUU010000909">
    <property type="protein sequence ID" value="CAI9958776.1"/>
    <property type="molecule type" value="Genomic_DNA"/>
</dbReference>